<dbReference type="AlphaFoldDB" id="A0AAV0XMW2"/>
<dbReference type="Proteomes" id="UP001160148">
    <property type="component" value="Unassembled WGS sequence"/>
</dbReference>
<keyword evidence="3" id="KW-1185">Reference proteome</keyword>
<gene>
    <name evidence="2" type="ORF">MEUPH1_LOCUS24122</name>
</gene>
<accession>A0AAV0XMW2</accession>
<organism evidence="2 3">
    <name type="scientific">Macrosiphum euphorbiae</name>
    <name type="common">potato aphid</name>
    <dbReference type="NCBI Taxonomy" id="13131"/>
    <lineage>
        <taxon>Eukaryota</taxon>
        <taxon>Metazoa</taxon>
        <taxon>Ecdysozoa</taxon>
        <taxon>Arthropoda</taxon>
        <taxon>Hexapoda</taxon>
        <taxon>Insecta</taxon>
        <taxon>Pterygota</taxon>
        <taxon>Neoptera</taxon>
        <taxon>Paraneoptera</taxon>
        <taxon>Hemiptera</taxon>
        <taxon>Sternorrhyncha</taxon>
        <taxon>Aphidomorpha</taxon>
        <taxon>Aphidoidea</taxon>
        <taxon>Aphididae</taxon>
        <taxon>Macrosiphini</taxon>
        <taxon>Macrosiphum</taxon>
    </lineage>
</organism>
<feature type="region of interest" description="Disordered" evidence="1">
    <location>
        <begin position="148"/>
        <end position="171"/>
    </location>
</feature>
<dbReference type="CDD" id="cd00303">
    <property type="entry name" value="retropepsin_like"/>
    <property type="match status" value="1"/>
</dbReference>
<protein>
    <recommendedName>
        <fullName evidence="4">Peptidase aspartic putative domain-containing protein</fullName>
    </recommendedName>
</protein>
<proteinExistence type="predicted"/>
<sequence length="409" mass="44327">MSNVDKLHYLTGCLYGAALDAIRSIPASDDNYQLIWSTLSARFYRPRMVATALLEKVLNAPLSSQESLHDLTVFLSTFDENISLLSAMDIPDPGSFILFTSAFRALPLATRKSFESTITSNVVYPSVDKLLKFVRDRITVLENVGETRKTGAMPTPSPVTGPHVSRRSGKGHPVALVTAKPTETRPPNTTSSCPCYHGSHNISSCPKFRSSSLDDRNRWAHENKVCFDCLSGNYWIHACPSKSRCQKCSKKHHILLHGATPARQVDGGDLERGESPSCSAAALAPRASVIPTVLLDTALIHVRDRAGTWQTVRALVDSASQISALTVECSTRLGFRPRPWTMPVSGISGTPVVSVKGIVECHIRPRFASEPSLTVQAWVLPSITSGAAGRGGTTLATRHAPVSTCLITR</sequence>
<comment type="caution">
    <text evidence="2">The sequence shown here is derived from an EMBL/GenBank/DDBJ whole genome shotgun (WGS) entry which is preliminary data.</text>
</comment>
<evidence type="ECO:0000313" key="2">
    <source>
        <dbReference type="EMBL" id="CAI6369944.1"/>
    </source>
</evidence>
<dbReference type="InterPro" id="IPR005312">
    <property type="entry name" value="DUF1759"/>
</dbReference>
<dbReference type="EMBL" id="CARXXK010000117">
    <property type="protein sequence ID" value="CAI6369944.1"/>
    <property type="molecule type" value="Genomic_DNA"/>
</dbReference>
<name>A0AAV0XMW2_9HEMI</name>
<reference evidence="2 3" key="1">
    <citation type="submission" date="2023-01" db="EMBL/GenBank/DDBJ databases">
        <authorList>
            <person name="Whitehead M."/>
        </authorList>
    </citation>
    <scope>NUCLEOTIDE SEQUENCE [LARGE SCALE GENOMIC DNA]</scope>
</reference>
<evidence type="ECO:0000313" key="3">
    <source>
        <dbReference type="Proteomes" id="UP001160148"/>
    </source>
</evidence>
<evidence type="ECO:0000256" key="1">
    <source>
        <dbReference type="SAM" id="MobiDB-lite"/>
    </source>
</evidence>
<evidence type="ECO:0008006" key="4">
    <source>
        <dbReference type="Google" id="ProtNLM"/>
    </source>
</evidence>
<dbReference type="PANTHER" id="PTHR47331:SF5">
    <property type="entry name" value="RIBONUCLEASE H"/>
    <property type="match status" value="1"/>
</dbReference>
<dbReference type="PANTHER" id="PTHR47331">
    <property type="entry name" value="PHD-TYPE DOMAIN-CONTAINING PROTEIN"/>
    <property type="match status" value="1"/>
</dbReference>
<dbReference type="Pfam" id="PF03564">
    <property type="entry name" value="DUF1759"/>
    <property type="match status" value="1"/>
</dbReference>